<gene>
    <name evidence="1" type="ORF">N787_11110</name>
</gene>
<name>A0A091B5U9_9GAMM</name>
<proteinExistence type="predicted"/>
<accession>A0A091B5U9</accession>
<protein>
    <submittedName>
        <fullName evidence="1">Uncharacterized protein</fullName>
    </submittedName>
</protein>
<evidence type="ECO:0000313" key="1">
    <source>
        <dbReference type="EMBL" id="KFN46239.1"/>
    </source>
</evidence>
<comment type="caution">
    <text evidence="1">The sequence shown here is derived from an EMBL/GenBank/DDBJ whole genome shotgun (WGS) entry which is preliminary data.</text>
</comment>
<keyword evidence="2" id="KW-1185">Reference proteome</keyword>
<dbReference type="EMBL" id="AVCK01000018">
    <property type="protein sequence ID" value="KFN46239.1"/>
    <property type="molecule type" value="Genomic_DNA"/>
</dbReference>
<dbReference type="AlphaFoldDB" id="A0A091B5U9"/>
<dbReference type="Proteomes" id="UP000029393">
    <property type="component" value="Unassembled WGS sequence"/>
</dbReference>
<sequence>MASKDGLAAIIEFQHVDLELDNAGRLAELPGLLEAVAALLAAFAAVVGKSIDCAFRPHSSAGCYSFDLWADPPNRTLELGDREETDPFHIEVNRLVKAWDKIKENSNSESPKPLRDIGVSKQEFRALKELSRFGALNVGPRLRTADGRKAELPVVDPELLGKVKASDPEDQKVDSLVTGIAYTVDGTVMLHLEFARWVRAPFVSLREVSAQLSDQARAVGTLKSVEGSYEFQGERLNDGQISYPLPLTPV</sequence>
<dbReference type="PATRIC" id="fig|1384056.3.peg.1440"/>
<evidence type="ECO:0000313" key="2">
    <source>
        <dbReference type="Proteomes" id="UP000029393"/>
    </source>
</evidence>
<reference evidence="1 2" key="1">
    <citation type="submission" date="2013-09" db="EMBL/GenBank/DDBJ databases">
        <title>Genome sequencing of Arenimonas metalli.</title>
        <authorList>
            <person name="Chen F."/>
            <person name="Wang G."/>
        </authorList>
    </citation>
    <scope>NUCLEOTIDE SEQUENCE [LARGE SCALE GENOMIC DNA]</scope>
    <source>
        <strain evidence="1 2">CF5-1</strain>
    </source>
</reference>
<organism evidence="1 2">
    <name type="scientific">Arenimonas metalli CF5-1</name>
    <dbReference type="NCBI Taxonomy" id="1384056"/>
    <lineage>
        <taxon>Bacteria</taxon>
        <taxon>Pseudomonadati</taxon>
        <taxon>Pseudomonadota</taxon>
        <taxon>Gammaproteobacteria</taxon>
        <taxon>Lysobacterales</taxon>
        <taxon>Lysobacteraceae</taxon>
        <taxon>Arenimonas</taxon>
    </lineage>
</organism>
<dbReference type="RefSeq" id="WP_034212236.1">
    <property type="nucleotide sequence ID" value="NZ_AVCK01000018.1"/>
</dbReference>